<dbReference type="eggNOG" id="ENOG5030X24">
    <property type="taxonomic scope" value="Bacteria"/>
</dbReference>
<geneLocation type="plasmid" evidence="1 2">
    <name>pBPHYT01</name>
</geneLocation>
<sequence>MANGSVALGDVAMRARHIDVACSRCERRGRYRLARLVESFGPEFPMTDLGAELGDCPRRNASNVGERCDIYFPGLPKIMSGNDPEPDAEER</sequence>
<dbReference type="KEGG" id="bpy:Bphyt_7387"/>
<evidence type="ECO:0000313" key="2">
    <source>
        <dbReference type="Proteomes" id="UP000001739"/>
    </source>
</evidence>
<accession>B2TGV6</accession>
<protein>
    <submittedName>
        <fullName evidence="1">Uncharacterized protein</fullName>
    </submittedName>
</protein>
<gene>
    <name evidence="1" type="ordered locus">Bphyt_7387</name>
</gene>
<proteinExistence type="predicted"/>
<dbReference type="EMBL" id="CP001054">
    <property type="protein sequence ID" value="ACD21672.1"/>
    <property type="molecule type" value="Genomic_DNA"/>
</dbReference>
<dbReference type="OrthoDB" id="9111365at2"/>
<keyword evidence="1" id="KW-0614">Plasmid</keyword>
<dbReference type="Proteomes" id="UP000001739">
    <property type="component" value="Plasmid pBPHYT01"/>
</dbReference>
<dbReference type="AlphaFoldDB" id="B2TGV6"/>
<dbReference type="HOGENOM" id="CLU_174592_0_0_4"/>
<organism evidence="1 2">
    <name type="scientific">Paraburkholderia phytofirmans (strain DSM 17436 / LMG 22146 / PsJN)</name>
    <name type="common">Burkholderia phytofirmans</name>
    <dbReference type="NCBI Taxonomy" id="398527"/>
    <lineage>
        <taxon>Bacteria</taxon>
        <taxon>Pseudomonadati</taxon>
        <taxon>Pseudomonadota</taxon>
        <taxon>Betaproteobacteria</taxon>
        <taxon>Burkholderiales</taxon>
        <taxon>Burkholderiaceae</taxon>
        <taxon>Paraburkholderia</taxon>
    </lineage>
</organism>
<evidence type="ECO:0000313" key="1">
    <source>
        <dbReference type="EMBL" id="ACD21672.1"/>
    </source>
</evidence>
<reference evidence="1 2" key="1">
    <citation type="journal article" date="2011" name="J. Bacteriol.">
        <title>Complete genome sequence of the plant growth-promoting endophyte Burkholderia phytofirmans strain PsJN.</title>
        <authorList>
            <person name="Weilharter A."/>
            <person name="Mitter B."/>
            <person name="Shin M.V."/>
            <person name="Chain P.S."/>
            <person name="Nowak J."/>
            <person name="Sessitsch A."/>
        </authorList>
    </citation>
    <scope>NUCLEOTIDE SEQUENCE [LARGE SCALE GENOMIC DNA]</scope>
    <source>
        <strain evidence="2">DSM 17436 / LMG 22146 / PsJN</strain>
        <plasmid evidence="1 2">pBPHYT01</plasmid>
    </source>
</reference>
<name>B2TGV6_PARPJ</name>